<dbReference type="AlphaFoldDB" id="A0A174GKN3"/>
<protein>
    <submittedName>
        <fullName evidence="1">Uncharacterized protein</fullName>
    </submittedName>
</protein>
<organism evidence="1 2">
    <name type="scientific">Coprococcus eutactus</name>
    <dbReference type="NCBI Taxonomy" id="33043"/>
    <lineage>
        <taxon>Bacteria</taxon>
        <taxon>Bacillati</taxon>
        <taxon>Bacillota</taxon>
        <taxon>Clostridia</taxon>
        <taxon>Lachnospirales</taxon>
        <taxon>Lachnospiraceae</taxon>
        <taxon>Coprococcus</taxon>
    </lineage>
</organism>
<reference evidence="1 2" key="1">
    <citation type="submission" date="2018-08" db="EMBL/GenBank/DDBJ databases">
        <title>A genome reference for cultivated species of the human gut microbiota.</title>
        <authorList>
            <person name="Zou Y."/>
            <person name="Xue W."/>
            <person name="Luo G."/>
        </authorList>
    </citation>
    <scope>NUCLEOTIDE SEQUENCE [LARGE SCALE GENOMIC DNA]</scope>
    <source>
        <strain evidence="1 2">AF22-21</strain>
    </source>
</reference>
<evidence type="ECO:0000313" key="1">
    <source>
        <dbReference type="EMBL" id="RGS35788.1"/>
    </source>
</evidence>
<dbReference type="Proteomes" id="UP000283295">
    <property type="component" value="Unassembled WGS sequence"/>
</dbReference>
<gene>
    <name evidence="1" type="ORF">DWX94_13380</name>
</gene>
<accession>A0A174GKN3</accession>
<name>A0A174GKN3_9FIRM</name>
<sequence length="60" mass="6801">MRTTWTDTIQSEVTSLVTYPVAKDTGRWQAAKNLAPMPNVRVGLVVRTTEKSVTRGWEYC</sequence>
<proteinExistence type="predicted"/>
<dbReference type="EMBL" id="QRVK01000058">
    <property type="protein sequence ID" value="RGS35788.1"/>
    <property type="molecule type" value="Genomic_DNA"/>
</dbReference>
<comment type="caution">
    <text evidence="1">The sequence shown here is derived from an EMBL/GenBank/DDBJ whole genome shotgun (WGS) entry which is preliminary data.</text>
</comment>
<evidence type="ECO:0000313" key="2">
    <source>
        <dbReference type="Proteomes" id="UP000283295"/>
    </source>
</evidence>